<gene>
    <name evidence="3" type="ORF">POM88_054801</name>
</gene>
<dbReference type="Pfam" id="PF05042">
    <property type="entry name" value="Caleosin"/>
    <property type="match status" value="1"/>
</dbReference>
<evidence type="ECO:0000313" key="4">
    <source>
        <dbReference type="Proteomes" id="UP001237642"/>
    </source>
</evidence>
<dbReference type="SUPFAM" id="SSF47473">
    <property type="entry name" value="EF-hand"/>
    <property type="match status" value="1"/>
</dbReference>
<evidence type="ECO:0000256" key="1">
    <source>
        <dbReference type="ARBA" id="ARBA00006765"/>
    </source>
</evidence>
<organism evidence="3 4">
    <name type="scientific">Heracleum sosnowskyi</name>
    <dbReference type="NCBI Taxonomy" id="360622"/>
    <lineage>
        <taxon>Eukaryota</taxon>
        <taxon>Viridiplantae</taxon>
        <taxon>Streptophyta</taxon>
        <taxon>Embryophyta</taxon>
        <taxon>Tracheophyta</taxon>
        <taxon>Spermatophyta</taxon>
        <taxon>Magnoliopsida</taxon>
        <taxon>eudicotyledons</taxon>
        <taxon>Gunneridae</taxon>
        <taxon>Pentapetalae</taxon>
        <taxon>asterids</taxon>
        <taxon>campanulids</taxon>
        <taxon>Apiales</taxon>
        <taxon>Apiaceae</taxon>
        <taxon>Apioideae</taxon>
        <taxon>apioid superclade</taxon>
        <taxon>Tordylieae</taxon>
        <taxon>Tordyliinae</taxon>
        <taxon>Heracleum</taxon>
    </lineage>
</organism>
<reference evidence="3" key="2">
    <citation type="submission" date="2023-05" db="EMBL/GenBank/DDBJ databases">
        <authorList>
            <person name="Schelkunov M.I."/>
        </authorList>
    </citation>
    <scope>NUCLEOTIDE SEQUENCE</scope>
    <source>
        <strain evidence="3">Hsosn_3</strain>
        <tissue evidence="3">Leaf</tissue>
    </source>
</reference>
<protein>
    <submittedName>
        <fullName evidence="3">Plant seed peroxygenase</fullName>
    </submittedName>
</protein>
<dbReference type="AlphaFoldDB" id="A0AAD8GMU8"/>
<reference evidence="3" key="1">
    <citation type="submission" date="2023-02" db="EMBL/GenBank/DDBJ databases">
        <title>Genome of toxic invasive species Heracleum sosnowskyi carries increased number of genes despite the absence of recent whole-genome duplications.</title>
        <authorList>
            <person name="Schelkunov M."/>
            <person name="Shtratnikova V."/>
            <person name="Makarenko M."/>
            <person name="Klepikova A."/>
            <person name="Omelchenko D."/>
            <person name="Novikova G."/>
            <person name="Obukhova E."/>
            <person name="Bogdanov V."/>
            <person name="Penin A."/>
            <person name="Logacheva M."/>
        </authorList>
    </citation>
    <scope>NUCLEOTIDE SEQUENCE</scope>
    <source>
        <strain evidence="3">Hsosn_3</strain>
        <tissue evidence="3">Leaf</tissue>
    </source>
</reference>
<dbReference type="InterPro" id="IPR007736">
    <property type="entry name" value="Caleosin-related"/>
</dbReference>
<dbReference type="PANTHER" id="PTHR31495:SF1">
    <property type="entry name" value="INACTIVE PEROXYGENASE-LIKE PROTEIN-RELATED"/>
    <property type="match status" value="1"/>
</dbReference>
<dbReference type="Proteomes" id="UP001237642">
    <property type="component" value="Unassembled WGS sequence"/>
</dbReference>
<dbReference type="InterPro" id="IPR011992">
    <property type="entry name" value="EF-hand-dom_pair"/>
</dbReference>
<dbReference type="GO" id="GO:0005509">
    <property type="term" value="F:calcium ion binding"/>
    <property type="evidence" value="ECO:0007669"/>
    <property type="project" value="TreeGrafter"/>
</dbReference>
<dbReference type="PANTHER" id="PTHR31495">
    <property type="entry name" value="PEROXYGENASE 3-RELATED"/>
    <property type="match status" value="1"/>
</dbReference>
<feature type="region of interest" description="Disordered" evidence="2">
    <location>
        <begin position="1"/>
        <end position="22"/>
    </location>
</feature>
<accession>A0AAD8GMU8</accession>
<keyword evidence="4" id="KW-1185">Reference proteome</keyword>
<dbReference type="GO" id="GO:0004497">
    <property type="term" value="F:monooxygenase activity"/>
    <property type="evidence" value="ECO:0007669"/>
    <property type="project" value="TreeGrafter"/>
</dbReference>
<proteinExistence type="inferred from homology"/>
<evidence type="ECO:0000313" key="3">
    <source>
        <dbReference type="EMBL" id="KAK1349491.1"/>
    </source>
</evidence>
<comment type="caution">
    <text evidence="3">The sequence shown here is derived from an EMBL/GenBank/DDBJ whole genome shotgun (WGS) entry which is preliminary data.</text>
</comment>
<comment type="similarity">
    <text evidence="1">Belongs to the caleosin family.</text>
</comment>
<name>A0AAD8GMU8_9APIA</name>
<sequence length="206" mass="22929">MASTHVTGKVPANDDNQYEGMSTNDQNILQKHVAFFDQNNDGIVYPWETFKGFREIGCGVLLSSAAALFINTGLSGKTRPGKCPSLLFPIEIKNIQKAKHGSDTGVYDSHGRFIASRFEELFRKHARTNPGYLTSDELMGMLKENRDPKDYVGWVASYSEWKILYMLCKDNNGVLTKDTVRAVYDGSLFERMAKDKAAAASSGKRA</sequence>
<dbReference type="EMBL" id="JAUIZM010000087">
    <property type="protein sequence ID" value="KAK1349491.1"/>
    <property type="molecule type" value="Genomic_DNA"/>
</dbReference>
<evidence type="ECO:0000256" key="2">
    <source>
        <dbReference type="SAM" id="MobiDB-lite"/>
    </source>
</evidence>